<dbReference type="GO" id="GO:0045332">
    <property type="term" value="P:phospholipid translocation"/>
    <property type="evidence" value="ECO:0007669"/>
    <property type="project" value="TreeGrafter"/>
</dbReference>
<dbReference type="GO" id="GO:1990050">
    <property type="term" value="F:phosphatidic acid transfer activity"/>
    <property type="evidence" value="ECO:0007669"/>
    <property type="project" value="TreeGrafter"/>
</dbReference>
<keyword evidence="2" id="KW-1015">Disulfide bond</keyword>
<evidence type="ECO:0000313" key="4">
    <source>
        <dbReference type="EMBL" id="GFO43099.1"/>
    </source>
</evidence>
<evidence type="ECO:0000256" key="1">
    <source>
        <dbReference type="ARBA" id="ARBA00006196"/>
    </source>
</evidence>
<dbReference type="PROSITE" id="PS51808">
    <property type="entry name" value="CHCH"/>
    <property type="match status" value="1"/>
</dbReference>
<keyword evidence="5" id="KW-1185">Reference proteome</keyword>
<dbReference type="InterPro" id="IPR007918">
    <property type="entry name" value="MDM35_apoptosis"/>
</dbReference>
<dbReference type="GO" id="GO:0005758">
    <property type="term" value="C:mitochondrial intermembrane space"/>
    <property type="evidence" value="ECO:0007669"/>
    <property type="project" value="TreeGrafter"/>
</dbReference>
<organism evidence="4 5">
    <name type="scientific">Plakobranchus ocellatus</name>
    <dbReference type="NCBI Taxonomy" id="259542"/>
    <lineage>
        <taxon>Eukaryota</taxon>
        <taxon>Metazoa</taxon>
        <taxon>Spiralia</taxon>
        <taxon>Lophotrochozoa</taxon>
        <taxon>Mollusca</taxon>
        <taxon>Gastropoda</taxon>
        <taxon>Heterobranchia</taxon>
        <taxon>Euthyneura</taxon>
        <taxon>Panpulmonata</taxon>
        <taxon>Sacoglossa</taxon>
        <taxon>Placobranchoidea</taxon>
        <taxon>Plakobranchidae</taxon>
        <taxon>Plakobranchus</taxon>
    </lineage>
</organism>
<comment type="caution">
    <text evidence="4">The sequence shown here is derived from an EMBL/GenBank/DDBJ whole genome shotgun (WGS) entry which is preliminary data.</text>
</comment>
<accession>A0AAV4DFU2</accession>
<proteinExistence type="inferred from homology"/>
<comment type="similarity">
    <text evidence="1">Belongs to the TRIAP1/MDM35 family.</text>
</comment>
<dbReference type="AlphaFoldDB" id="A0AAV4DFU2"/>
<name>A0AAV4DFU2_9GAST</name>
<dbReference type="GO" id="GO:0005829">
    <property type="term" value="C:cytosol"/>
    <property type="evidence" value="ECO:0007669"/>
    <property type="project" value="TreeGrafter"/>
</dbReference>
<dbReference type="GO" id="GO:0005634">
    <property type="term" value="C:nucleus"/>
    <property type="evidence" value="ECO:0007669"/>
    <property type="project" value="TreeGrafter"/>
</dbReference>
<comment type="catalytic activity">
    <reaction evidence="3">
        <text>a 1,2-diacyl-sn-glycero-3-phosphate(in) = a 1,2-diacyl-sn-glycero-3-phosphate(out)</text>
        <dbReference type="Rhea" id="RHEA:36435"/>
        <dbReference type="ChEBI" id="CHEBI:58608"/>
    </reaction>
</comment>
<evidence type="ECO:0000256" key="2">
    <source>
        <dbReference type="ARBA" id="ARBA00023157"/>
    </source>
</evidence>
<dbReference type="EMBL" id="BLXT01007857">
    <property type="protein sequence ID" value="GFO43099.1"/>
    <property type="molecule type" value="Genomic_DNA"/>
</dbReference>
<dbReference type="Pfam" id="PF05254">
    <property type="entry name" value="UPF0203"/>
    <property type="match status" value="1"/>
</dbReference>
<sequence length="76" mass="8920">MNSVGEECQELKRRYDECFNKWFAEKFLKGQTDDPCQPLFRVYQKCVKNAIKAKNLDLEQMEVQVLGTPNEKHPPS</sequence>
<dbReference type="PANTHER" id="PTHR46403:SF1">
    <property type="entry name" value="TP53-REGULATED INHIBITOR OF APOPTOSIS 1"/>
    <property type="match status" value="1"/>
</dbReference>
<reference evidence="4 5" key="1">
    <citation type="journal article" date="2021" name="Elife">
        <title>Chloroplast acquisition without the gene transfer in kleptoplastic sea slugs, Plakobranchus ocellatus.</title>
        <authorList>
            <person name="Maeda T."/>
            <person name="Takahashi S."/>
            <person name="Yoshida T."/>
            <person name="Shimamura S."/>
            <person name="Takaki Y."/>
            <person name="Nagai Y."/>
            <person name="Toyoda A."/>
            <person name="Suzuki Y."/>
            <person name="Arimoto A."/>
            <person name="Ishii H."/>
            <person name="Satoh N."/>
            <person name="Nishiyama T."/>
            <person name="Hasebe M."/>
            <person name="Maruyama T."/>
            <person name="Minagawa J."/>
            <person name="Obokata J."/>
            <person name="Shigenobu S."/>
        </authorList>
    </citation>
    <scope>NUCLEOTIDE SEQUENCE [LARGE SCALE GENOMIC DNA]</scope>
</reference>
<evidence type="ECO:0000313" key="5">
    <source>
        <dbReference type="Proteomes" id="UP000735302"/>
    </source>
</evidence>
<evidence type="ECO:0000256" key="3">
    <source>
        <dbReference type="ARBA" id="ARBA00023706"/>
    </source>
</evidence>
<gene>
    <name evidence="4" type="ORF">PoB_006960400</name>
</gene>
<dbReference type="Proteomes" id="UP000735302">
    <property type="component" value="Unassembled WGS sequence"/>
</dbReference>
<protein>
    <submittedName>
        <fullName evidence="4">Tp53-regulated inhibitor of apoptosis 1</fullName>
    </submittedName>
</protein>
<dbReference type="PANTHER" id="PTHR46403">
    <property type="entry name" value="TP53-REGULATED INHIBITOR OF APOPTOSIS 1"/>
    <property type="match status" value="1"/>
</dbReference>